<evidence type="ECO:0000256" key="1">
    <source>
        <dbReference type="ARBA" id="ARBA00005086"/>
    </source>
</evidence>
<dbReference type="FunFam" id="3.40.50.720:FF:000009">
    <property type="entry name" value="Fatty oxidation complex, alpha subunit"/>
    <property type="match status" value="1"/>
</dbReference>
<dbReference type="Pfam" id="PF00725">
    <property type="entry name" value="3HCDH"/>
    <property type="match status" value="1"/>
</dbReference>
<dbReference type="InterPro" id="IPR022694">
    <property type="entry name" value="3-OHacyl-CoA_DH"/>
</dbReference>
<evidence type="ECO:0000259" key="5">
    <source>
        <dbReference type="Pfam" id="PF00725"/>
    </source>
</evidence>
<dbReference type="InterPro" id="IPR006176">
    <property type="entry name" value="3-OHacyl-CoA_DH_NAD-bd"/>
</dbReference>
<feature type="domain" description="3-hydroxyacyl-CoA dehydrogenase C-terminal" evidence="5">
    <location>
        <begin position="194"/>
        <end position="289"/>
    </location>
</feature>
<dbReference type="InterPro" id="IPR036291">
    <property type="entry name" value="NAD(P)-bd_dom_sf"/>
</dbReference>
<feature type="site" description="Important for catalytic activity" evidence="4">
    <location>
        <position position="148"/>
    </location>
</feature>
<evidence type="ECO:0000313" key="7">
    <source>
        <dbReference type="EMBL" id="SEH12311.1"/>
    </source>
</evidence>
<sequence>MFVFKAAVVGAGTMGGEIAQVIASAGIPVVLKDIEERFVEQGLAKAREVTEAQLQGLVAKGKLSDEEAQRQRDETLSLITGTTDYGAFGTVDFVIEAVPERIELKRRVFAELDESTPGHAILASNTSSLSITEMGEATSRPDKVCGFHFFYPASVMRLIEVVASEDSSPETLQAAVNFALQIRKTPIRCEEVPGFVVNRILMSSVSEIWRATEEQGLTIEEVDRAVRESGAAPMGPYYLTDLLGLDTVLHVAEHLQEQYGPERFHVLGRLRELVAAGNLGQKTGKGFYEHQRQ</sequence>
<proteinExistence type="inferred from homology"/>
<gene>
    <name evidence="7" type="ORF">SAMN02745716_1050</name>
</gene>
<dbReference type="STRING" id="29539.SAMN02745716_1050"/>
<dbReference type="OrthoDB" id="9771883at2"/>
<evidence type="ECO:0000256" key="2">
    <source>
        <dbReference type="ARBA" id="ARBA00009463"/>
    </source>
</evidence>
<organism evidence="7 8">
    <name type="scientific">Thermoleophilum album</name>
    <dbReference type="NCBI Taxonomy" id="29539"/>
    <lineage>
        <taxon>Bacteria</taxon>
        <taxon>Bacillati</taxon>
        <taxon>Actinomycetota</taxon>
        <taxon>Thermoleophilia</taxon>
        <taxon>Thermoleophilales</taxon>
        <taxon>Thermoleophilaceae</taxon>
        <taxon>Thermoleophilum</taxon>
    </lineage>
</organism>
<dbReference type="PANTHER" id="PTHR48075:SF5">
    <property type="entry name" value="3-HYDROXYBUTYRYL-COA DEHYDROGENASE"/>
    <property type="match status" value="1"/>
</dbReference>
<dbReference type="Gene3D" id="3.40.50.720">
    <property type="entry name" value="NAD(P)-binding Rossmann-like Domain"/>
    <property type="match status" value="1"/>
</dbReference>
<dbReference type="GO" id="GO:0070403">
    <property type="term" value="F:NAD+ binding"/>
    <property type="evidence" value="ECO:0007669"/>
    <property type="project" value="InterPro"/>
</dbReference>
<evidence type="ECO:0000256" key="4">
    <source>
        <dbReference type="PIRSR" id="PIRSR000105-1"/>
    </source>
</evidence>
<dbReference type="SUPFAM" id="SSF51735">
    <property type="entry name" value="NAD(P)-binding Rossmann-fold domains"/>
    <property type="match status" value="1"/>
</dbReference>
<keyword evidence="8" id="KW-1185">Reference proteome</keyword>
<comment type="pathway">
    <text evidence="1">Lipid metabolism; butanoate metabolism.</text>
</comment>
<dbReference type="GO" id="GO:0006631">
    <property type="term" value="P:fatty acid metabolic process"/>
    <property type="evidence" value="ECO:0007669"/>
    <property type="project" value="InterPro"/>
</dbReference>
<dbReference type="InterPro" id="IPR013328">
    <property type="entry name" value="6PGD_dom2"/>
</dbReference>
<comment type="similarity">
    <text evidence="2">Belongs to the 3-hydroxyacyl-CoA dehydrogenase family.</text>
</comment>
<name>A0A1H6FN34_THEAL</name>
<dbReference type="PIRSF" id="PIRSF000105">
    <property type="entry name" value="HCDH"/>
    <property type="match status" value="1"/>
</dbReference>
<dbReference type="AlphaFoldDB" id="A0A1H6FN34"/>
<evidence type="ECO:0000313" key="8">
    <source>
        <dbReference type="Proteomes" id="UP000222056"/>
    </source>
</evidence>
<dbReference type="InterPro" id="IPR008927">
    <property type="entry name" value="6-PGluconate_DH-like_C_sf"/>
</dbReference>
<dbReference type="InterPro" id="IPR006108">
    <property type="entry name" value="3HC_DH_C"/>
</dbReference>
<evidence type="ECO:0000256" key="3">
    <source>
        <dbReference type="ARBA" id="ARBA00023002"/>
    </source>
</evidence>
<reference evidence="8" key="1">
    <citation type="submission" date="2016-10" db="EMBL/GenBank/DDBJ databases">
        <authorList>
            <person name="Varghese N."/>
            <person name="Submissions S."/>
        </authorList>
    </citation>
    <scope>NUCLEOTIDE SEQUENCE [LARGE SCALE GENOMIC DNA]</scope>
    <source>
        <strain evidence="8">ATCC 35263</strain>
    </source>
</reference>
<dbReference type="Proteomes" id="UP000222056">
    <property type="component" value="Unassembled WGS sequence"/>
</dbReference>
<evidence type="ECO:0000259" key="6">
    <source>
        <dbReference type="Pfam" id="PF02737"/>
    </source>
</evidence>
<dbReference type="RefSeq" id="WP_093116847.1">
    <property type="nucleotide sequence ID" value="NZ_FNWJ01000001.1"/>
</dbReference>
<accession>A0A1H6FN34</accession>
<dbReference type="EMBL" id="FNWJ01000001">
    <property type="protein sequence ID" value="SEH12311.1"/>
    <property type="molecule type" value="Genomic_DNA"/>
</dbReference>
<dbReference type="SUPFAM" id="SSF48179">
    <property type="entry name" value="6-phosphogluconate dehydrogenase C-terminal domain-like"/>
    <property type="match status" value="1"/>
</dbReference>
<dbReference type="Pfam" id="PF02737">
    <property type="entry name" value="3HCDH_N"/>
    <property type="match status" value="1"/>
</dbReference>
<protein>
    <submittedName>
        <fullName evidence="7">3-hydroxybutyryl-CoA dehydrogenase</fullName>
    </submittedName>
</protein>
<feature type="domain" description="3-hydroxyacyl-CoA dehydrogenase NAD binding" evidence="6">
    <location>
        <begin position="5"/>
        <end position="191"/>
    </location>
</feature>
<dbReference type="PANTHER" id="PTHR48075">
    <property type="entry name" value="3-HYDROXYACYL-COA DEHYDROGENASE FAMILY PROTEIN"/>
    <property type="match status" value="1"/>
</dbReference>
<dbReference type="Gene3D" id="1.10.1040.10">
    <property type="entry name" value="N-(1-d-carboxylethyl)-l-norvaline Dehydrogenase, domain 2"/>
    <property type="match status" value="1"/>
</dbReference>
<keyword evidence="3" id="KW-0560">Oxidoreductase</keyword>
<dbReference type="GO" id="GO:0016616">
    <property type="term" value="F:oxidoreductase activity, acting on the CH-OH group of donors, NAD or NADP as acceptor"/>
    <property type="evidence" value="ECO:0007669"/>
    <property type="project" value="InterPro"/>
</dbReference>